<feature type="domain" description="UEV" evidence="3">
    <location>
        <begin position="5"/>
        <end position="168"/>
    </location>
</feature>
<dbReference type="SUPFAM" id="SSF54495">
    <property type="entry name" value="UBC-like"/>
    <property type="match status" value="1"/>
</dbReference>
<proteinExistence type="inferred from homology"/>
<comment type="caution">
    <text evidence="4">The sequence shown here is derived from an EMBL/GenBank/DDBJ whole genome shotgun (WGS) entry which is preliminary data.</text>
</comment>
<name>A0AB34PY45_CANAX</name>
<evidence type="ECO:0000256" key="1">
    <source>
        <dbReference type="ARBA" id="ARBA00009594"/>
    </source>
</evidence>
<dbReference type="InterPro" id="IPR017916">
    <property type="entry name" value="SB_dom"/>
</dbReference>
<reference evidence="4 5" key="1">
    <citation type="submission" date="2013-12" db="EMBL/GenBank/DDBJ databases">
        <title>The Genome Sequence of Candida albicans P78048.</title>
        <authorList>
            <consortium name="The Broad Institute Genome Sequencing Platform"/>
            <consortium name="The Broad Institute Genome Sequencing Center for Infectious Disease"/>
            <person name="Cuomo C."/>
            <person name="Bennett R."/>
            <person name="Hirakawa M."/>
            <person name="Noverr M."/>
            <person name="Mitchell A."/>
            <person name="Young S.K."/>
            <person name="Zeng Q."/>
            <person name="Gargeya S."/>
            <person name="Fitzgerald M."/>
            <person name="Abouelleil A."/>
            <person name="Alvarado L."/>
            <person name="Berlin A.M."/>
            <person name="Chapman S.B."/>
            <person name="Dewar J."/>
            <person name="Goldberg J."/>
            <person name="Griggs A."/>
            <person name="Gujja S."/>
            <person name="Hansen M."/>
            <person name="Howarth C."/>
            <person name="Imamovic A."/>
            <person name="Larimer J."/>
            <person name="McCowan C."/>
            <person name="Murphy C."/>
            <person name="Pearson M."/>
            <person name="Priest M."/>
            <person name="Roberts A."/>
            <person name="Saif S."/>
            <person name="Shea T."/>
            <person name="Sykes S."/>
            <person name="Wortman J."/>
            <person name="Nusbaum C."/>
            <person name="Birren B."/>
        </authorList>
    </citation>
    <scope>NUCLEOTIDE SEQUENCE [LARGE SCALE GENOMIC DNA]</scope>
    <source>
        <strain evidence="4 5">P78048</strain>
    </source>
</reference>
<dbReference type="GO" id="GO:0015031">
    <property type="term" value="P:protein transport"/>
    <property type="evidence" value="ECO:0007669"/>
    <property type="project" value="InterPro"/>
</dbReference>
<evidence type="ECO:0000313" key="5">
    <source>
        <dbReference type="Proteomes" id="UP000030161"/>
    </source>
</evidence>
<dbReference type="PANTHER" id="PTHR23306">
    <property type="entry name" value="TUMOR SUSCEPTIBILITY GENE 101 PROTEIN-RELATED"/>
    <property type="match status" value="1"/>
</dbReference>
<accession>A0AB34PY45</accession>
<dbReference type="Pfam" id="PF05743">
    <property type="entry name" value="UEV"/>
    <property type="match status" value="1"/>
</dbReference>
<organism evidence="4 5">
    <name type="scientific">Candida albicans P78048</name>
    <dbReference type="NCBI Taxonomy" id="1094989"/>
    <lineage>
        <taxon>Eukaryota</taxon>
        <taxon>Fungi</taxon>
        <taxon>Dikarya</taxon>
        <taxon>Ascomycota</taxon>
        <taxon>Saccharomycotina</taxon>
        <taxon>Pichiomycetes</taxon>
        <taxon>Debaryomycetaceae</taxon>
        <taxon>Candida/Lodderomyces clade</taxon>
        <taxon>Candida</taxon>
    </lineage>
</organism>
<protein>
    <recommendedName>
        <fullName evidence="3">UEV domain-containing protein</fullName>
    </recommendedName>
</protein>
<dbReference type="Proteomes" id="UP000030161">
    <property type="component" value="Unassembled WGS sequence"/>
</dbReference>
<dbReference type="PANTHER" id="PTHR23306:SF3">
    <property type="entry name" value="TUMOR SUPPRESSOR PROTEIN 101"/>
    <property type="match status" value="1"/>
</dbReference>
<evidence type="ECO:0000259" key="3">
    <source>
        <dbReference type="PROSITE" id="PS51322"/>
    </source>
</evidence>
<dbReference type="GO" id="GO:0000813">
    <property type="term" value="C:ESCRT I complex"/>
    <property type="evidence" value="ECO:0007669"/>
    <property type="project" value="TreeGrafter"/>
</dbReference>
<dbReference type="InterPro" id="IPR052070">
    <property type="entry name" value="ESCRT-I_UEV_domain"/>
</dbReference>
<dbReference type="AlphaFoldDB" id="A0AB34PY45"/>
<evidence type="ECO:0000313" key="4">
    <source>
        <dbReference type="EMBL" id="KGR16364.1"/>
    </source>
</evidence>
<comment type="similarity">
    <text evidence="1">Belongs to the ubiquitin-conjugating enzyme family. UEV subfamily.</text>
</comment>
<dbReference type="EMBL" id="AJIX01000009">
    <property type="protein sequence ID" value="KGR16364.1"/>
    <property type="molecule type" value="Genomic_DNA"/>
</dbReference>
<dbReference type="Pfam" id="PF09454">
    <property type="entry name" value="Vps23_core"/>
    <property type="match status" value="1"/>
</dbReference>
<dbReference type="GO" id="GO:0043130">
    <property type="term" value="F:ubiquitin binding"/>
    <property type="evidence" value="ECO:0007669"/>
    <property type="project" value="TreeGrafter"/>
</dbReference>
<evidence type="ECO:0000256" key="2">
    <source>
        <dbReference type="ARBA" id="ARBA00023054"/>
    </source>
</evidence>
<dbReference type="SMR" id="A0AB34PY45"/>
<dbReference type="FunFam" id="3.10.110.10:FF:000192">
    <property type="entry name" value="Ubiquitin-binding ESCRT-I subunit protein"/>
    <property type="match status" value="1"/>
</dbReference>
<dbReference type="CDD" id="cd11685">
    <property type="entry name" value="UEV_TSG101-like"/>
    <property type="match status" value="1"/>
</dbReference>
<dbReference type="InterPro" id="IPR008883">
    <property type="entry name" value="UEV_N"/>
</dbReference>
<dbReference type="PROSITE" id="PS51322">
    <property type="entry name" value="UEV"/>
    <property type="match status" value="1"/>
</dbReference>
<dbReference type="Gene3D" id="3.10.110.10">
    <property type="entry name" value="Ubiquitin Conjugating Enzyme"/>
    <property type="match status" value="1"/>
</dbReference>
<gene>
    <name evidence="4" type="ORF">MG3_01089</name>
</gene>
<keyword evidence="2" id="KW-0175">Coiled coil</keyword>
<sequence length="482" mass="54515">MVSQQVSNWLFNVIQPSYEHKKEVYAHVFQFLQLHLKKNLNFKIRTQIYTSSGSGEPNLLINLFGTIQINEQIGTPIEIWVPFAYPYVDYENKGAPIVYIVPDHSKGWYLKPNNNVDTQGMFYHPYLTRWHRECLRSNPDSLNMFSLVELANVIYRSVTTDSPIASKPPGITNTPQKPAKVPLDFNSISTEQPLNLHQLNTEQPAVIPVQTTGPPLPAKPPKAQNDIHSSTPLKYQAPLPLPHEAEKFNYPQERTSSPLPPLGFINQQPSRSPAIASAVPHTMTPPQPSPPVDLIDGENPLSETNTGVTNLTHELYSKINHFLSEEEKTIKDVNEKTMKIKVLYEQLNHYYSSALKNSSFLDDIVSQLTSKVRDLTQLNQELGVVNELNHQSQDSIAISSTKKIPLDEIVIADSPMIDTLYKVSAEINSITDTINLISGNFHNEQEIVNEKSFDSCLKTTRKMGRELFWLHFIKSEIGNKLQ</sequence>
<dbReference type="InterPro" id="IPR016135">
    <property type="entry name" value="UBQ-conjugating_enzyme/RWD"/>
</dbReference>